<keyword evidence="1" id="KW-1133">Transmembrane helix</keyword>
<accession>A0A437JA43</accession>
<dbReference type="OrthoDB" id="7594143at2"/>
<dbReference type="EMBL" id="RZUL01000002">
    <property type="protein sequence ID" value="RVT42361.1"/>
    <property type="molecule type" value="Genomic_DNA"/>
</dbReference>
<evidence type="ECO:0000313" key="2">
    <source>
        <dbReference type="EMBL" id="RVT42361.1"/>
    </source>
</evidence>
<comment type="caution">
    <text evidence="2">The sequence shown here is derived from an EMBL/GenBank/DDBJ whole genome shotgun (WGS) entry which is preliminary data.</text>
</comment>
<reference evidence="2 3" key="1">
    <citation type="submission" date="2019-01" db="EMBL/GenBank/DDBJ databases">
        <authorList>
            <person name="Chen W.-M."/>
        </authorList>
    </citation>
    <scope>NUCLEOTIDE SEQUENCE [LARGE SCALE GENOMIC DNA]</scope>
    <source>
        <strain evidence="2 3">TLA-22</strain>
    </source>
</reference>
<proteinExistence type="predicted"/>
<dbReference type="RefSeq" id="WP_127690535.1">
    <property type="nucleotide sequence ID" value="NZ_RZUL01000002.1"/>
</dbReference>
<evidence type="ECO:0000256" key="1">
    <source>
        <dbReference type="SAM" id="Phobius"/>
    </source>
</evidence>
<feature type="transmembrane region" description="Helical" evidence="1">
    <location>
        <begin position="41"/>
        <end position="62"/>
    </location>
</feature>
<keyword evidence="3" id="KW-1185">Reference proteome</keyword>
<keyword evidence="1" id="KW-0812">Transmembrane</keyword>
<feature type="transmembrane region" description="Helical" evidence="1">
    <location>
        <begin position="68"/>
        <end position="86"/>
    </location>
</feature>
<evidence type="ECO:0000313" key="3">
    <source>
        <dbReference type="Proteomes" id="UP000282977"/>
    </source>
</evidence>
<gene>
    <name evidence="2" type="ORF">ENE74_05195</name>
</gene>
<organism evidence="2 3">
    <name type="scientific">Sphingobium algorifonticola</name>
    <dbReference type="NCBI Taxonomy" id="2008318"/>
    <lineage>
        <taxon>Bacteria</taxon>
        <taxon>Pseudomonadati</taxon>
        <taxon>Pseudomonadota</taxon>
        <taxon>Alphaproteobacteria</taxon>
        <taxon>Sphingomonadales</taxon>
        <taxon>Sphingomonadaceae</taxon>
        <taxon>Sphingobium</taxon>
    </lineage>
</organism>
<keyword evidence="1" id="KW-0472">Membrane</keyword>
<dbReference type="AlphaFoldDB" id="A0A437JA43"/>
<protein>
    <submittedName>
        <fullName evidence="2">Uncharacterized protein</fullName>
    </submittedName>
</protein>
<name>A0A437JA43_9SPHN</name>
<dbReference type="Proteomes" id="UP000282977">
    <property type="component" value="Unassembled WGS sequence"/>
</dbReference>
<sequence>MSRSDQILADADAVLTRTSDRYRSLSARTRQRRNAAMMRKIKRISGAILSILIGAAVVGWFLPLGANGIMIVLGLILAAVLLFGLTGGEQRVQAEKLAETDIKALPLQTEIWLDNQRKALPAPAVQLVDSIGVKLETLAPQLATLNPQEPAALEVRRLLSDHLPELVTGYQAIPEPMRRQERNGRVPEKQLIEGLSVIESEIDRMTQQLASGNLDSLATHSRFLELKYQEAKQLGAPQSLAEPGPS</sequence>